<organism evidence="2 3">
    <name type="scientific">Adineta steineri</name>
    <dbReference type="NCBI Taxonomy" id="433720"/>
    <lineage>
        <taxon>Eukaryota</taxon>
        <taxon>Metazoa</taxon>
        <taxon>Spiralia</taxon>
        <taxon>Gnathifera</taxon>
        <taxon>Rotifera</taxon>
        <taxon>Eurotatoria</taxon>
        <taxon>Bdelloidea</taxon>
        <taxon>Adinetida</taxon>
        <taxon>Adinetidae</taxon>
        <taxon>Adineta</taxon>
    </lineage>
</organism>
<dbReference type="EMBL" id="CAJNOM010000578">
    <property type="protein sequence ID" value="CAF1508536.1"/>
    <property type="molecule type" value="Genomic_DNA"/>
</dbReference>
<keyword evidence="3" id="KW-1185">Reference proteome</keyword>
<dbReference type="EMBL" id="CAJNOI010000241">
    <property type="protein sequence ID" value="CAF1204077.1"/>
    <property type="molecule type" value="Genomic_DNA"/>
</dbReference>
<dbReference type="Proteomes" id="UP000663832">
    <property type="component" value="Unassembled WGS sequence"/>
</dbReference>
<dbReference type="Proteomes" id="UP000663877">
    <property type="component" value="Unassembled WGS sequence"/>
</dbReference>
<proteinExistence type="predicted"/>
<dbReference type="PANTHER" id="PTHR37848">
    <property type="entry name" value="EXPRESSED PROTEIN"/>
    <property type="match status" value="1"/>
</dbReference>
<accession>A0A815TMQ1</accession>
<gene>
    <name evidence="1" type="ORF">BJG266_LOCUS27078</name>
    <name evidence="2" type="ORF">QVE165_LOCUS43963</name>
</gene>
<dbReference type="AlphaFoldDB" id="A0A815TMQ1"/>
<protein>
    <submittedName>
        <fullName evidence="2">Uncharacterized protein</fullName>
    </submittedName>
</protein>
<evidence type="ECO:0000313" key="2">
    <source>
        <dbReference type="EMBL" id="CAF1508536.1"/>
    </source>
</evidence>
<name>A0A815TMQ1_9BILA</name>
<sequence>MANKNTVSNNVTTEDYSTSISPVWTVPIDSTSTFDKSVLPFNTNLELQTYNTFISQFASDIDDLPPNYFDVSIVPNGAVSFHNDVTPYTEASKAEIERNRKGVLSFDQLIDKNPDQLWLYFMTYLNEKPKLDVNIRGYYIEIISIMCIFSVCSIIRERESYRHTKGNWQTRTITKSRIVTEFYFSIDLSPYICEHWWRVAVIPSAKAKVAGETVTLRDALEQYTLSNKKIKEIILQKQLHGWNQEELKNKLIALVRSTGYQNNISVINVALNGDQFGDENIIVDDSPFKSTLIYVNSEGVSVDLLQLYGAQTHMGHYVALVMDKLFTFEEITTITKDDLSLLKYGSI</sequence>
<reference evidence="2" key="1">
    <citation type="submission" date="2021-02" db="EMBL/GenBank/DDBJ databases">
        <authorList>
            <person name="Nowell W R."/>
        </authorList>
    </citation>
    <scope>NUCLEOTIDE SEQUENCE</scope>
</reference>
<evidence type="ECO:0000313" key="1">
    <source>
        <dbReference type="EMBL" id="CAF1204077.1"/>
    </source>
</evidence>
<comment type="caution">
    <text evidence="2">The sequence shown here is derived from an EMBL/GenBank/DDBJ whole genome shotgun (WGS) entry which is preliminary data.</text>
</comment>
<dbReference type="PANTHER" id="PTHR37848:SF1">
    <property type="entry name" value="SUN DOMAIN-CONTAINING PROTEIN"/>
    <property type="match status" value="1"/>
</dbReference>
<evidence type="ECO:0000313" key="3">
    <source>
        <dbReference type="Proteomes" id="UP000663832"/>
    </source>
</evidence>